<name>A0A0B8T1M6_9SPHI</name>
<dbReference type="Pfam" id="PF12875">
    <property type="entry name" value="DUF3826"/>
    <property type="match status" value="1"/>
</dbReference>
<keyword evidence="1" id="KW-0732">Signal</keyword>
<evidence type="ECO:0000313" key="3">
    <source>
        <dbReference type="Proteomes" id="UP000031802"/>
    </source>
</evidence>
<dbReference type="eggNOG" id="ENOG50307DE">
    <property type="taxonomic scope" value="Bacteria"/>
</dbReference>
<dbReference type="OrthoDB" id="1375905at2"/>
<organism evidence="2 3">
    <name type="scientific">Sphingobacterium deserti</name>
    <dbReference type="NCBI Taxonomy" id="1229276"/>
    <lineage>
        <taxon>Bacteria</taxon>
        <taxon>Pseudomonadati</taxon>
        <taxon>Bacteroidota</taxon>
        <taxon>Sphingobacteriia</taxon>
        <taxon>Sphingobacteriales</taxon>
        <taxon>Sphingobacteriaceae</taxon>
        <taxon>Sphingobacterium</taxon>
    </lineage>
</organism>
<feature type="chain" id="PRO_5002124346" description="DUF3826 domain-containing protein" evidence="1">
    <location>
        <begin position="25"/>
        <end position="220"/>
    </location>
</feature>
<gene>
    <name evidence="2" type="ORF">DI53_1214</name>
</gene>
<protein>
    <recommendedName>
        <fullName evidence="4">DUF3826 domain-containing protein</fullName>
    </recommendedName>
</protein>
<feature type="signal peptide" evidence="1">
    <location>
        <begin position="1"/>
        <end position="24"/>
    </location>
</feature>
<dbReference type="Proteomes" id="UP000031802">
    <property type="component" value="Unassembled WGS sequence"/>
</dbReference>
<evidence type="ECO:0008006" key="4">
    <source>
        <dbReference type="Google" id="ProtNLM"/>
    </source>
</evidence>
<accession>A0A0B8T1M6</accession>
<proteinExistence type="predicted"/>
<keyword evidence="3" id="KW-1185">Reference proteome</keyword>
<reference evidence="3" key="1">
    <citation type="submission" date="2014-04" db="EMBL/GenBank/DDBJ databases">
        <title>Whole-Genome optical mapping and complete genome sequence of Sphingobacterium deserti sp. nov., a new spaces isolated from desert in the west of China.</title>
        <authorList>
            <person name="Teng C."/>
            <person name="Zhou Z."/>
            <person name="Li X."/>
            <person name="Chen M."/>
            <person name="Lin M."/>
            <person name="Wang L."/>
            <person name="Su S."/>
            <person name="Zhang C."/>
            <person name="Zhang W."/>
        </authorList>
    </citation>
    <scope>NUCLEOTIDE SEQUENCE [LARGE SCALE GENOMIC DNA]</scope>
    <source>
        <strain evidence="3">ACCC05744</strain>
    </source>
</reference>
<dbReference type="InterPro" id="IPR024284">
    <property type="entry name" value="DUF3826"/>
</dbReference>
<dbReference type="AlphaFoldDB" id="A0A0B8T1M6"/>
<reference evidence="2 3" key="2">
    <citation type="journal article" date="2015" name="PLoS ONE">
        <title>Whole-Genome Optical Mapping and Finished Genome Sequence of Sphingobacterium deserti sp. nov., a New Species Isolated from the Western Desert of China.</title>
        <authorList>
            <person name="Teng C."/>
            <person name="Zhou Z."/>
            <person name="Molnar I."/>
            <person name="Li X."/>
            <person name="Tang R."/>
            <person name="Chen M."/>
            <person name="Wang L."/>
            <person name="Su S."/>
            <person name="Zhang W."/>
            <person name="Lin M."/>
        </authorList>
    </citation>
    <scope>NUCLEOTIDE SEQUENCE [LARGE SCALE GENOMIC DNA]</scope>
    <source>
        <strain evidence="3">ACCC05744</strain>
    </source>
</reference>
<evidence type="ECO:0000256" key="1">
    <source>
        <dbReference type="SAM" id="SignalP"/>
    </source>
</evidence>
<dbReference type="RefSeq" id="WP_071790465.1">
    <property type="nucleotide sequence ID" value="NZ_JJMU01000021.1"/>
</dbReference>
<evidence type="ECO:0000313" key="2">
    <source>
        <dbReference type="EMBL" id="KGE14987.1"/>
    </source>
</evidence>
<comment type="caution">
    <text evidence="2">The sequence shown here is derived from an EMBL/GenBank/DDBJ whole genome shotgun (WGS) entry which is preliminary data.</text>
</comment>
<dbReference type="STRING" id="1229276.DI53_1214"/>
<dbReference type="EMBL" id="JJMU01000021">
    <property type="protein sequence ID" value="KGE14987.1"/>
    <property type="molecule type" value="Genomic_DNA"/>
</dbReference>
<sequence>MKTKINVCLAIALLCMFKMTFAQSDREKYLQVITERSDKIIAQLAIADSATYKKARAVVVQQYDNLNTHHEQREVKIKALKDKYAGQKEALDSKRSKLEAKEDAVLQKLHKQYIGRLSSLLSPQQVEKVKDGMTYGVLPLTYGAYQDMIPNLNGAQKEKILTYLTEARELAMDQPGSREKHQVFGKYKGRINNYLSSEGYDLKEEGKKWEERKAQKQAKK</sequence>
<dbReference type="PATRIC" id="fig|1229276.3.peg.1258"/>